<name>A0A167MQG5_CALVF</name>
<evidence type="ECO:0008006" key="3">
    <source>
        <dbReference type="Google" id="ProtNLM"/>
    </source>
</evidence>
<sequence>MVHQLFQIPELVLAILSYLPDKADQKCFLLLCRATWNILVGETWKEIRDPWRLSALLPNDVKLLGPGAKETKVRA</sequence>
<protein>
    <recommendedName>
        <fullName evidence="3">F-box domain-containing protein</fullName>
    </recommendedName>
</protein>
<evidence type="ECO:0000313" key="1">
    <source>
        <dbReference type="EMBL" id="KZO96960.1"/>
    </source>
</evidence>
<proteinExistence type="predicted"/>
<reference evidence="1 2" key="1">
    <citation type="journal article" date="2016" name="Mol. Biol. Evol.">
        <title>Comparative Genomics of Early-Diverging Mushroom-Forming Fungi Provides Insights into the Origins of Lignocellulose Decay Capabilities.</title>
        <authorList>
            <person name="Nagy L.G."/>
            <person name="Riley R."/>
            <person name="Tritt A."/>
            <person name="Adam C."/>
            <person name="Daum C."/>
            <person name="Floudas D."/>
            <person name="Sun H."/>
            <person name="Yadav J.S."/>
            <person name="Pangilinan J."/>
            <person name="Larsson K.H."/>
            <person name="Matsuura K."/>
            <person name="Barry K."/>
            <person name="Labutti K."/>
            <person name="Kuo R."/>
            <person name="Ohm R.A."/>
            <person name="Bhattacharya S.S."/>
            <person name="Shirouzu T."/>
            <person name="Yoshinaga Y."/>
            <person name="Martin F.M."/>
            <person name="Grigoriev I.V."/>
            <person name="Hibbett D.S."/>
        </authorList>
    </citation>
    <scope>NUCLEOTIDE SEQUENCE [LARGE SCALE GENOMIC DNA]</scope>
    <source>
        <strain evidence="1 2">TUFC12733</strain>
    </source>
</reference>
<dbReference type="OrthoDB" id="2447803at2759"/>
<dbReference type="EMBL" id="KV417282">
    <property type="protein sequence ID" value="KZO96960.1"/>
    <property type="molecule type" value="Genomic_DNA"/>
</dbReference>
<dbReference type="AlphaFoldDB" id="A0A167MQG5"/>
<dbReference type="STRING" id="1330018.A0A167MQG5"/>
<evidence type="ECO:0000313" key="2">
    <source>
        <dbReference type="Proteomes" id="UP000076738"/>
    </source>
</evidence>
<dbReference type="Proteomes" id="UP000076738">
    <property type="component" value="Unassembled WGS sequence"/>
</dbReference>
<keyword evidence="2" id="KW-1185">Reference proteome</keyword>
<organism evidence="1 2">
    <name type="scientific">Calocera viscosa (strain TUFC12733)</name>
    <dbReference type="NCBI Taxonomy" id="1330018"/>
    <lineage>
        <taxon>Eukaryota</taxon>
        <taxon>Fungi</taxon>
        <taxon>Dikarya</taxon>
        <taxon>Basidiomycota</taxon>
        <taxon>Agaricomycotina</taxon>
        <taxon>Dacrymycetes</taxon>
        <taxon>Dacrymycetales</taxon>
        <taxon>Dacrymycetaceae</taxon>
        <taxon>Calocera</taxon>
    </lineage>
</organism>
<accession>A0A167MQG5</accession>
<gene>
    <name evidence="1" type="ORF">CALVIDRAFT_105610</name>
</gene>